<evidence type="ECO:0000313" key="3">
    <source>
        <dbReference type="EMBL" id="MBD8504011.1"/>
    </source>
</evidence>
<dbReference type="PANTHER" id="PTHR38731">
    <property type="entry name" value="LIPL45-RELATED LIPOPROTEIN-RELATED"/>
    <property type="match status" value="1"/>
</dbReference>
<organism evidence="3 4">
    <name type="scientific">Thauera sedimentorum</name>
    <dbReference type="NCBI Taxonomy" id="2767595"/>
    <lineage>
        <taxon>Bacteria</taxon>
        <taxon>Pseudomonadati</taxon>
        <taxon>Pseudomonadota</taxon>
        <taxon>Betaproteobacteria</taxon>
        <taxon>Rhodocyclales</taxon>
        <taxon>Zoogloeaceae</taxon>
        <taxon>Thauera</taxon>
    </lineage>
</organism>
<dbReference type="EMBL" id="JACYTO010000002">
    <property type="protein sequence ID" value="MBD8504011.1"/>
    <property type="molecule type" value="Genomic_DNA"/>
</dbReference>
<proteinExistence type="predicted"/>
<accession>A0ABR9BCV5</accession>
<evidence type="ECO:0000259" key="2">
    <source>
        <dbReference type="PROSITE" id="PS51782"/>
    </source>
</evidence>
<evidence type="ECO:0000256" key="1">
    <source>
        <dbReference type="SAM" id="SignalP"/>
    </source>
</evidence>
<dbReference type="InterPro" id="IPR013783">
    <property type="entry name" value="Ig-like_fold"/>
</dbReference>
<dbReference type="InterPro" id="IPR016930">
    <property type="entry name" value="UCP029644"/>
</dbReference>
<dbReference type="RefSeq" id="WP_187718793.1">
    <property type="nucleotide sequence ID" value="NZ_JACTAH010000002.1"/>
</dbReference>
<evidence type="ECO:0000313" key="4">
    <source>
        <dbReference type="Proteomes" id="UP000603602"/>
    </source>
</evidence>
<comment type="caution">
    <text evidence="3">The sequence shown here is derived from an EMBL/GenBank/DDBJ whole genome shotgun (WGS) entry which is preliminary data.</text>
</comment>
<dbReference type="Pfam" id="PF01476">
    <property type="entry name" value="LysM"/>
    <property type="match status" value="1"/>
</dbReference>
<sequence length="533" mass="57430">MTFRRIPVIIRGLLLSGLVLAAGAAVADDIRYRVVAGDTLIGLGERFLARPSAWPRLQQLNGVADPYSIPVGTVLRIPRGMLRPEPRAMRVEAVSGAALADGRALAAGDEVKSGARLSTGADGHVSLRLPDGSTLELPARSRLQVERLHGHPDLAGEDVGLRLEEGRVESHTEPQRGPAARYRIETPTAVIGVRGTDFRVANDAQTGISRAEVTHGRVEVGARGVRRALDAGFGLLADGSRALGRPQPLPPAPDLGGWPTLFIEPVVRFALPAVDGAERWRVQVAANPDFRPVLAERSARGEVRFDGLPDGEYHLRARLVDAQGLEGHDALHSFRLKARPEPPFPGQPADLGKAPAGPVNFVWSGAPEAASYRFELVAGEDFSAPGTVREALTDTGLRRELAPGSYRWRVASVRADGDHGPWSAVSRLVVREPAAVPEPPEVGEDTLAFRWAGEPGQRFDYQFAVQDDFAEVLHAGTVAEPAVQLPRPAPDTYYMRVRAIDADGFVGAWSGAQRIIVPADFPWWMLLLPLLAL</sequence>
<dbReference type="Gene3D" id="2.60.120.1440">
    <property type="match status" value="1"/>
</dbReference>
<keyword evidence="4" id="KW-1185">Reference proteome</keyword>
<reference evidence="4" key="1">
    <citation type="submission" date="2023-07" db="EMBL/GenBank/DDBJ databases">
        <title>Thauera sp. CAU 1555 isolated from sand of Yaerae Beach.</title>
        <authorList>
            <person name="Kim W."/>
        </authorList>
    </citation>
    <scope>NUCLEOTIDE SEQUENCE [LARGE SCALE GENOMIC DNA]</scope>
    <source>
        <strain evidence="4">CAU 1555</strain>
    </source>
</reference>
<dbReference type="PROSITE" id="PS51782">
    <property type="entry name" value="LYSM"/>
    <property type="match status" value="1"/>
</dbReference>
<dbReference type="Proteomes" id="UP000603602">
    <property type="component" value="Unassembled WGS sequence"/>
</dbReference>
<dbReference type="InterPro" id="IPR036779">
    <property type="entry name" value="LysM_dom_sf"/>
</dbReference>
<dbReference type="PIRSF" id="PIRSF029644">
    <property type="entry name" value="UCP029644"/>
    <property type="match status" value="1"/>
</dbReference>
<dbReference type="Gene3D" id="3.10.350.10">
    <property type="entry name" value="LysM domain"/>
    <property type="match status" value="1"/>
</dbReference>
<dbReference type="InterPro" id="IPR018392">
    <property type="entry name" value="LysM"/>
</dbReference>
<feature type="signal peptide" evidence="1">
    <location>
        <begin position="1"/>
        <end position="27"/>
    </location>
</feature>
<dbReference type="InterPro" id="IPR006860">
    <property type="entry name" value="FecR"/>
</dbReference>
<dbReference type="Pfam" id="PF04773">
    <property type="entry name" value="FecR"/>
    <property type="match status" value="1"/>
</dbReference>
<feature type="chain" id="PRO_5045521404" evidence="1">
    <location>
        <begin position="28"/>
        <end position="533"/>
    </location>
</feature>
<dbReference type="Gene3D" id="2.60.40.10">
    <property type="entry name" value="Immunoglobulins"/>
    <property type="match status" value="2"/>
</dbReference>
<feature type="domain" description="LysM" evidence="2">
    <location>
        <begin position="30"/>
        <end position="77"/>
    </location>
</feature>
<gene>
    <name evidence="3" type="ORF">IFO67_14035</name>
</gene>
<keyword evidence="1" id="KW-0732">Signal</keyword>
<dbReference type="CDD" id="cd00118">
    <property type="entry name" value="LysM"/>
    <property type="match status" value="1"/>
</dbReference>
<name>A0ABR9BCV5_9RHOO</name>
<protein>
    <submittedName>
        <fullName evidence="3">FecR domain-containing protein</fullName>
    </submittedName>
</protein>